<dbReference type="Proteomes" id="UP001057402">
    <property type="component" value="Chromosome 7"/>
</dbReference>
<accession>A0ACB9NSE2</accession>
<sequence>MLLKRVGDIRKASTGEDLETPLHHSAVLDVSDPGSGDPTGALPFVLQFNNLTYSVKVRRKVSLPVMLPRTRSRLGPVVSEPAAIGEGLFMGTKVLLDDISGEVRNGEILAVLGAIGSGKSTLVDALANRIATGSLLGLVTLNGEALESRMLKVILAYVMQDDLLFPMLTVKEKLMFAAEFHLPRSLSKLKKKLRVQALIDQLGLRNAASKTVIGDEGHRGVSGGEHRRASIGSDVVHDPIVLFLDELTSGLDSTSAFRIVESGSIVVMTVHQPSYRILGLLDRLLFLSHGQTVYRGSPANLPSFFAEFGHLIPENEKRTMLDLIRELEGPPGESKAWWNSTRCGKQPRTTTAAPSWFGLPDTPSRRQSVRPSPGVSWFPVPLLPRVTAATAHPPWFPPMQIRSG</sequence>
<name>A0ACB9NSE2_9MYRT</name>
<protein>
    <submittedName>
        <fullName evidence="1">Uncharacterized protein</fullName>
    </submittedName>
</protein>
<dbReference type="EMBL" id="CM042886">
    <property type="protein sequence ID" value="KAI4339217.1"/>
    <property type="molecule type" value="Genomic_DNA"/>
</dbReference>
<evidence type="ECO:0000313" key="1">
    <source>
        <dbReference type="EMBL" id="KAI4339217.1"/>
    </source>
</evidence>
<comment type="caution">
    <text evidence="1">The sequence shown here is derived from an EMBL/GenBank/DDBJ whole genome shotgun (WGS) entry which is preliminary data.</text>
</comment>
<reference evidence="2" key="1">
    <citation type="journal article" date="2023" name="Front. Plant Sci.">
        <title>Chromosomal-level genome assembly of Melastoma candidum provides insights into trichome evolution.</title>
        <authorList>
            <person name="Zhong Y."/>
            <person name="Wu W."/>
            <person name="Sun C."/>
            <person name="Zou P."/>
            <person name="Liu Y."/>
            <person name="Dai S."/>
            <person name="Zhou R."/>
        </authorList>
    </citation>
    <scope>NUCLEOTIDE SEQUENCE [LARGE SCALE GENOMIC DNA]</scope>
</reference>
<evidence type="ECO:0000313" key="2">
    <source>
        <dbReference type="Proteomes" id="UP001057402"/>
    </source>
</evidence>
<keyword evidence="2" id="KW-1185">Reference proteome</keyword>
<organism evidence="1 2">
    <name type="scientific">Melastoma candidum</name>
    <dbReference type="NCBI Taxonomy" id="119954"/>
    <lineage>
        <taxon>Eukaryota</taxon>
        <taxon>Viridiplantae</taxon>
        <taxon>Streptophyta</taxon>
        <taxon>Embryophyta</taxon>
        <taxon>Tracheophyta</taxon>
        <taxon>Spermatophyta</taxon>
        <taxon>Magnoliopsida</taxon>
        <taxon>eudicotyledons</taxon>
        <taxon>Gunneridae</taxon>
        <taxon>Pentapetalae</taxon>
        <taxon>rosids</taxon>
        <taxon>malvids</taxon>
        <taxon>Myrtales</taxon>
        <taxon>Melastomataceae</taxon>
        <taxon>Melastomatoideae</taxon>
        <taxon>Melastomateae</taxon>
        <taxon>Melastoma</taxon>
    </lineage>
</organism>
<gene>
    <name evidence="1" type="ORF">MLD38_024179</name>
</gene>
<proteinExistence type="predicted"/>